<reference evidence="2 3" key="1">
    <citation type="submission" date="2018-08" db="EMBL/GenBank/DDBJ databases">
        <title>Genomic Encyclopedia of Archaeal and Bacterial Type Strains, Phase II (KMG-II): from individual species to whole genera.</title>
        <authorList>
            <person name="Goeker M."/>
        </authorList>
    </citation>
    <scope>NUCLEOTIDE SEQUENCE [LARGE SCALE GENOMIC DNA]</scope>
    <source>
        <strain evidence="2 3">ATCC 27112</strain>
    </source>
</reference>
<dbReference type="InParanoid" id="A0A397R844"/>
<comment type="caution">
    <text evidence="2">The sequence shown here is derived from an EMBL/GenBank/DDBJ whole genome shotgun (WGS) entry which is preliminary data.</text>
</comment>
<proteinExistence type="predicted"/>
<evidence type="ECO:0000313" key="3">
    <source>
        <dbReference type="Proteomes" id="UP000266506"/>
    </source>
</evidence>
<protein>
    <submittedName>
        <fullName evidence="2">Uncharacterized protein</fullName>
    </submittedName>
</protein>
<name>A0A397R844_9MOLU</name>
<sequence length="243" mass="27945">MKDEYKFHIEEDFSIHLLAKGIEEILLKNEMVIQMDNPSDNKYIICATNIRGRGSKVFHTISGTSCSLSILLEVEDDILRVYFSDMAYQDKGLAYLISIGVPIFFFSASYGVIRQSLLEEEIISYINGVLKEEGVNLSNMTIKQRIICATPIISLIIFLSMGFIWKMWGWGSLAFLLIPLMPIFLGEINPEYIFPFVISGIYIGLGFGLNLWHPAWIIFLTIPVYYILFPVKNKKPIKKQYRY</sequence>
<feature type="transmembrane region" description="Helical" evidence="1">
    <location>
        <begin position="93"/>
        <end position="113"/>
    </location>
</feature>
<dbReference type="OrthoDB" id="9781544at2"/>
<keyword evidence="1" id="KW-0472">Membrane</keyword>
<organism evidence="2 3">
    <name type="scientific">Anaeroplasma bactoclasticum</name>
    <dbReference type="NCBI Taxonomy" id="2088"/>
    <lineage>
        <taxon>Bacteria</taxon>
        <taxon>Bacillati</taxon>
        <taxon>Mycoplasmatota</taxon>
        <taxon>Mollicutes</taxon>
        <taxon>Anaeroplasmatales</taxon>
        <taxon>Anaeroplasmataceae</taxon>
        <taxon>Anaeroplasma</taxon>
    </lineage>
</organism>
<keyword evidence="1" id="KW-1133">Transmembrane helix</keyword>
<feature type="transmembrane region" description="Helical" evidence="1">
    <location>
        <begin position="146"/>
        <end position="164"/>
    </location>
</feature>
<keyword evidence="3" id="KW-1185">Reference proteome</keyword>
<dbReference type="EMBL" id="QXEV01000022">
    <property type="protein sequence ID" value="RIA66531.1"/>
    <property type="molecule type" value="Genomic_DNA"/>
</dbReference>
<accession>A0A397R844</accession>
<evidence type="ECO:0000313" key="2">
    <source>
        <dbReference type="EMBL" id="RIA66531.1"/>
    </source>
</evidence>
<keyword evidence="1" id="KW-0812">Transmembrane</keyword>
<dbReference type="Proteomes" id="UP000266506">
    <property type="component" value="Unassembled WGS sequence"/>
</dbReference>
<dbReference type="AlphaFoldDB" id="A0A397R844"/>
<dbReference type="RefSeq" id="WP_119016684.1">
    <property type="nucleotide sequence ID" value="NZ_QXEV01000022.1"/>
</dbReference>
<feature type="transmembrane region" description="Helical" evidence="1">
    <location>
        <begin position="170"/>
        <end position="185"/>
    </location>
</feature>
<evidence type="ECO:0000256" key="1">
    <source>
        <dbReference type="SAM" id="Phobius"/>
    </source>
</evidence>
<feature type="transmembrane region" description="Helical" evidence="1">
    <location>
        <begin position="215"/>
        <end position="231"/>
    </location>
</feature>
<gene>
    <name evidence="2" type="ORF">EI71_01580</name>
</gene>